<reference evidence="2" key="1">
    <citation type="journal article" date="2015" name="Nat. Genet.">
        <title>The genome and transcriptome of the zoonotic hookworm Ancylostoma ceylanicum identify infection-specific gene families.</title>
        <authorList>
            <person name="Schwarz E.M."/>
            <person name="Hu Y."/>
            <person name="Antoshechkin I."/>
            <person name="Miller M.M."/>
            <person name="Sternberg P.W."/>
            <person name="Aroian R.V."/>
        </authorList>
    </citation>
    <scope>NUCLEOTIDE SEQUENCE</scope>
    <source>
        <strain evidence="2">HY135</strain>
    </source>
</reference>
<name>A0A016VII7_9BILA</name>
<gene>
    <name evidence="1" type="primary">Acey_s0009.g508</name>
    <name evidence="1" type="ORF">Y032_0009g508</name>
</gene>
<dbReference type="Proteomes" id="UP000024635">
    <property type="component" value="Unassembled WGS sequence"/>
</dbReference>
<keyword evidence="2" id="KW-1185">Reference proteome</keyword>
<sequence>MPGRHHLHFVLSLVETPYLRQEMNMWMDEPYWIENWMRVNGNGYIPATHFPLWLNISDTGPELAFTLP</sequence>
<evidence type="ECO:0000313" key="2">
    <source>
        <dbReference type="Proteomes" id="UP000024635"/>
    </source>
</evidence>
<comment type="caution">
    <text evidence="1">The sequence shown here is derived from an EMBL/GenBank/DDBJ whole genome shotgun (WGS) entry which is preliminary data.</text>
</comment>
<organism evidence="1 2">
    <name type="scientific">Ancylostoma ceylanicum</name>
    <dbReference type="NCBI Taxonomy" id="53326"/>
    <lineage>
        <taxon>Eukaryota</taxon>
        <taxon>Metazoa</taxon>
        <taxon>Ecdysozoa</taxon>
        <taxon>Nematoda</taxon>
        <taxon>Chromadorea</taxon>
        <taxon>Rhabditida</taxon>
        <taxon>Rhabditina</taxon>
        <taxon>Rhabditomorpha</taxon>
        <taxon>Strongyloidea</taxon>
        <taxon>Ancylostomatidae</taxon>
        <taxon>Ancylostomatinae</taxon>
        <taxon>Ancylostoma</taxon>
    </lineage>
</organism>
<protein>
    <submittedName>
        <fullName evidence="1">Uncharacterized protein</fullName>
    </submittedName>
</protein>
<proteinExistence type="predicted"/>
<dbReference type="EMBL" id="JARK01001345">
    <property type="protein sequence ID" value="EYC27076.1"/>
    <property type="molecule type" value="Genomic_DNA"/>
</dbReference>
<dbReference type="AlphaFoldDB" id="A0A016VII7"/>
<accession>A0A016VII7</accession>
<evidence type="ECO:0000313" key="1">
    <source>
        <dbReference type="EMBL" id="EYC27076.1"/>
    </source>
</evidence>